<feature type="compositionally biased region" description="Low complexity" evidence="3">
    <location>
        <begin position="183"/>
        <end position="192"/>
    </location>
</feature>
<evidence type="ECO:0000256" key="4">
    <source>
        <dbReference type="SAM" id="SignalP"/>
    </source>
</evidence>
<evidence type="ECO:0000256" key="1">
    <source>
        <dbReference type="ARBA" id="ARBA00025793"/>
    </source>
</evidence>
<name>A0A9W7M2G5_HIBTR</name>
<dbReference type="Proteomes" id="UP001165190">
    <property type="component" value="Unassembled WGS sequence"/>
</dbReference>
<dbReference type="Pfam" id="PF02181">
    <property type="entry name" value="FH2"/>
    <property type="match status" value="1"/>
</dbReference>
<feature type="compositionally biased region" description="Pro residues" evidence="3">
    <location>
        <begin position="1091"/>
        <end position="1114"/>
    </location>
</feature>
<dbReference type="SMART" id="SM00498">
    <property type="entry name" value="FH2"/>
    <property type="match status" value="1"/>
</dbReference>
<evidence type="ECO:0000259" key="5">
    <source>
        <dbReference type="PROSITE" id="PS51444"/>
    </source>
</evidence>
<feature type="compositionally biased region" description="Low complexity" evidence="3">
    <location>
        <begin position="946"/>
        <end position="968"/>
    </location>
</feature>
<feature type="compositionally biased region" description="Polar residues" evidence="3">
    <location>
        <begin position="298"/>
        <end position="310"/>
    </location>
</feature>
<evidence type="ECO:0000256" key="3">
    <source>
        <dbReference type="SAM" id="MobiDB-lite"/>
    </source>
</evidence>
<feature type="compositionally biased region" description="Polar residues" evidence="3">
    <location>
        <begin position="884"/>
        <end position="893"/>
    </location>
</feature>
<feature type="compositionally biased region" description="Low complexity" evidence="3">
    <location>
        <begin position="1218"/>
        <end position="1240"/>
    </location>
</feature>
<dbReference type="GO" id="GO:0045010">
    <property type="term" value="P:actin nucleation"/>
    <property type="evidence" value="ECO:0007669"/>
    <property type="project" value="InterPro"/>
</dbReference>
<dbReference type="EMBL" id="BSYR01000020">
    <property type="protein sequence ID" value="GMI85293.1"/>
    <property type="molecule type" value="Genomic_DNA"/>
</dbReference>
<dbReference type="InterPro" id="IPR042201">
    <property type="entry name" value="FH2_Formin_sf"/>
</dbReference>
<feature type="compositionally biased region" description="Pro residues" evidence="3">
    <location>
        <begin position="1030"/>
        <end position="1053"/>
    </location>
</feature>
<protein>
    <recommendedName>
        <fullName evidence="2">Formin-like protein</fullName>
    </recommendedName>
</protein>
<accession>A0A9W7M2G5</accession>
<dbReference type="InterPro" id="IPR027643">
    <property type="entry name" value="Formin-like_plant"/>
</dbReference>
<reference evidence="6" key="1">
    <citation type="submission" date="2023-05" db="EMBL/GenBank/DDBJ databases">
        <title>Genome and transcriptome analyses reveal genes involved in the formation of fine ridges on petal epidermal cells in Hibiscus trionum.</title>
        <authorList>
            <person name="Koshimizu S."/>
            <person name="Masuda S."/>
            <person name="Ishii T."/>
            <person name="Shirasu K."/>
            <person name="Hoshino A."/>
            <person name="Arita M."/>
        </authorList>
    </citation>
    <scope>NUCLEOTIDE SEQUENCE</scope>
    <source>
        <strain evidence="6">Hamamatsu line</strain>
    </source>
</reference>
<feature type="chain" id="PRO_5040883092" description="Formin-like protein" evidence="4">
    <location>
        <begin position="32"/>
        <end position="1293"/>
    </location>
</feature>
<evidence type="ECO:0000313" key="6">
    <source>
        <dbReference type="EMBL" id="GMI85293.1"/>
    </source>
</evidence>
<gene>
    <name evidence="6" type="ORF">HRI_002198700</name>
</gene>
<keyword evidence="4" id="KW-0732">Signal</keyword>
<evidence type="ECO:0000313" key="7">
    <source>
        <dbReference type="Proteomes" id="UP001165190"/>
    </source>
</evidence>
<dbReference type="PANTHER" id="PTHR23213:SF269">
    <property type="entry name" value="FORMIN-LIKE PROTEIN 5"/>
    <property type="match status" value="1"/>
</dbReference>
<feature type="compositionally biased region" description="Pro residues" evidence="3">
    <location>
        <begin position="1154"/>
        <end position="1174"/>
    </location>
</feature>
<comment type="caution">
    <text evidence="6">The sequence shown here is derived from an EMBL/GenBank/DDBJ whole genome shotgun (WGS) entry which is preliminary data.</text>
</comment>
<dbReference type="SUPFAM" id="SSF101447">
    <property type="entry name" value="Formin homology 2 domain (FH2 domain)"/>
    <property type="match status" value="1"/>
</dbReference>
<feature type="region of interest" description="Disordered" evidence="3">
    <location>
        <begin position="874"/>
        <end position="1293"/>
    </location>
</feature>
<sequence length="1293" mass="137932">MMLMIQGQMGVIRTKCLGFLVVLLFASFAVSSDYTKDEEEECLNQLLDPATGKIDGNLAELLWMSCKQDLHNLKEAFEDPKLHLLEETRSSANDIDKKCHPLGKESFQKLINVLHPKLKRSVSDCIRKNKLLFQESGKDSGFKTCYPRYSESLIRWCEVSRRSLTTQTFAVDSTSNLGPPSPRSSAPAPSLSYESPDSSTDLSLSVKLSTPQLTIHKKQAEVEEEGELEEEESEEEEGSVIIIACVATAGVTSLIALVVLFFCCHNDSESSLNDESPLLSLRSDAPGDSFHADESSKESSLQKNASTNGIESDALQISLDGESSDGNAGNASAESSEAPGNAGSQVPLPPGKAGPDGLPPLNPPPAKDAPQPPPPANAPPPPPPPSAGPRPPPPPAPPGAPPPPPPKGGAPPPPPSKGGAPPPPPSKGGAPPPPPSKGGAPQRPPPSLGSNAPRPPVGLGRGPGSGDAKAKLKPFFWDKVANTPEQGQVWNHIKAGSFQFNEEKIETLFGYAPVEKSKSDKKESSKKEPQFVQLLDAKKAQNLSILLKALNVTSEEVSDALVEGNELPTELVQTLLKMAPTQEEELKLRLYTGEITKLGPAERFLKVLVDIPHAYKKMETLLYMCSLHDELTASRESFQILESACKELKSSRLFLKLLEAVLKTGNRMNDGTFRGGAMAFKLDTLLKLSDVKGVDGKTTLLHFVVQEIIRAEGLRAARAARESKSFSSIKSDDLLEDVPPDGEEHYRSLGLLKVTNLSSELEYVKKAAALDAENLTSTVSRIGQEMVKARNFLNTEMKDSGENSGFHDILKSFVQNAEADVMSLLEEEKKVMELVKSTGDYFHGNVKKDEGLRLFTVVRDFLIILDKVCREVKDAPIKPPPKKQVSNASTTSESPVAPPTPDPHAAPPPSPDPHAAPPPPVPRPVPPPSPDPRQKLANALSQQRLDNSSSDSSSDENNASSTSESLVAPPFPDPHAAPPPPVPRPVPPPSPDPRQKLANALSQQRLDNSSSDSSSDENNASSTSESLVAPPFPDPHAAPPPPVPRPVPPPSPDPRQKLANALSQQRLDNSSSDSSSDENDASCTSESLVEPPLPDPHAAPPPHVPRPLPPPSPDPRQKLANALSQQRLDNSSSDSSSDENNASCTFESLVAPTLPDPRAAPPPPVPRPVPPPSSDPRQKLANALSQQRLDNSSSDSSSDENDASCTSESLVAPPLPHPRAASPPSSDPHAAPSPSSDPHAAPSPSPDPHAAPPPPVPRPVPPPFSDPRQKLANALSQQRVDNSSSDSSSDENS</sequence>
<feature type="domain" description="FH2" evidence="5">
    <location>
        <begin position="462"/>
        <end position="891"/>
    </location>
</feature>
<feature type="compositionally biased region" description="Low complexity" evidence="3">
    <location>
        <begin position="1129"/>
        <end position="1143"/>
    </location>
</feature>
<feature type="region of interest" description="Disordered" evidence="3">
    <location>
        <begin position="215"/>
        <end position="237"/>
    </location>
</feature>
<feature type="signal peptide" evidence="4">
    <location>
        <begin position="1"/>
        <end position="31"/>
    </location>
</feature>
<feature type="compositionally biased region" description="Pro residues" evidence="3">
    <location>
        <begin position="969"/>
        <end position="992"/>
    </location>
</feature>
<feature type="compositionally biased region" description="Pro residues" evidence="3">
    <location>
        <begin position="1241"/>
        <end position="1265"/>
    </location>
</feature>
<dbReference type="PANTHER" id="PTHR23213">
    <property type="entry name" value="FORMIN-RELATED"/>
    <property type="match status" value="1"/>
</dbReference>
<evidence type="ECO:0000256" key="2">
    <source>
        <dbReference type="RuleBase" id="RU361260"/>
    </source>
</evidence>
<comment type="similarity">
    <text evidence="1">Belongs to the formin-like family. Class-I subfamily.</text>
</comment>
<dbReference type="InterPro" id="IPR015425">
    <property type="entry name" value="FH2_Formin"/>
</dbReference>
<dbReference type="GO" id="GO:0051015">
    <property type="term" value="F:actin filament binding"/>
    <property type="evidence" value="ECO:0007669"/>
    <property type="project" value="InterPro"/>
</dbReference>
<feature type="region of interest" description="Disordered" evidence="3">
    <location>
        <begin position="269"/>
        <end position="470"/>
    </location>
</feature>
<organism evidence="6 7">
    <name type="scientific">Hibiscus trionum</name>
    <name type="common">Flower of an hour</name>
    <dbReference type="NCBI Taxonomy" id="183268"/>
    <lineage>
        <taxon>Eukaryota</taxon>
        <taxon>Viridiplantae</taxon>
        <taxon>Streptophyta</taxon>
        <taxon>Embryophyta</taxon>
        <taxon>Tracheophyta</taxon>
        <taxon>Spermatophyta</taxon>
        <taxon>Magnoliopsida</taxon>
        <taxon>eudicotyledons</taxon>
        <taxon>Gunneridae</taxon>
        <taxon>Pentapetalae</taxon>
        <taxon>rosids</taxon>
        <taxon>malvids</taxon>
        <taxon>Malvales</taxon>
        <taxon>Malvaceae</taxon>
        <taxon>Malvoideae</taxon>
        <taxon>Hibiscus</taxon>
    </lineage>
</organism>
<feature type="compositionally biased region" description="Pro residues" evidence="3">
    <location>
        <begin position="347"/>
        <end position="447"/>
    </location>
</feature>
<feature type="compositionally biased region" description="Low complexity" evidence="3">
    <location>
        <begin position="324"/>
        <end position="344"/>
    </location>
</feature>
<feature type="compositionally biased region" description="Low complexity" evidence="3">
    <location>
        <begin position="1007"/>
        <end position="1029"/>
    </location>
</feature>
<feature type="compositionally biased region" description="Pro residues" evidence="3">
    <location>
        <begin position="896"/>
        <end position="931"/>
    </location>
</feature>
<dbReference type="PROSITE" id="PS51444">
    <property type="entry name" value="FH2"/>
    <property type="match status" value="1"/>
</dbReference>
<feature type="compositionally biased region" description="Acidic residues" evidence="3">
    <location>
        <begin position="222"/>
        <end position="237"/>
    </location>
</feature>
<feature type="compositionally biased region" description="Polar residues" evidence="3">
    <location>
        <begin position="193"/>
        <end position="203"/>
    </location>
</feature>
<feature type="region of interest" description="Disordered" evidence="3">
    <location>
        <begin position="170"/>
        <end position="203"/>
    </location>
</feature>
<dbReference type="OrthoDB" id="1668162at2759"/>
<proteinExistence type="inferred from homology"/>
<dbReference type="Gene3D" id="1.20.58.2220">
    <property type="entry name" value="Formin, FH2 domain"/>
    <property type="match status" value="1"/>
</dbReference>
<keyword evidence="7" id="KW-1185">Reference proteome</keyword>